<feature type="region of interest" description="Disordered" evidence="1">
    <location>
        <begin position="232"/>
        <end position="295"/>
    </location>
</feature>
<dbReference type="EMBL" id="HBFR01031856">
    <property type="protein sequence ID" value="CAD8895886.1"/>
    <property type="molecule type" value="Transcribed_RNA"/>
</dbReference>
<dbReference type="InterPro" id="IPR005046">
    <property type="entry name" value="DUF285"/>
</dbReference>
<accession>A0A7S1FYL3</accession>
<organism evidence="3">
    <name type="scientific">Corethron hystrix</name>
    <dbReference type="NCBI Taxonomy" id="216773"/>
    <lineage>
        <taxon>Eukaryota</taxon>
        <taxon>Sar</taxon>
        <taxon>Stramenopiles</taxon>
        <taxon>Ochrophyta</taxon>
        <taxon>Bacillariophyta</taxon>
        <taxon>Coscinodiscophyceae</taxon>
        <taxon>Corethrophycidae</taxon>
        <taxon>Corethrales</taxon>
        <taxon>Corethraceae</taxon>
        <taxon>Corethron</taxon>
    </lineage>
</organism>
<evidence type="ECO:0000313" key="3">
    <source>
        <dbReference type="EMBL" id="CAD8895886.1"/>
    </source>
</evidence>
<keyword evidence="2" id="KW-0812">Transmembrane</keyword>
<keyword evidence="2" id="KW-0472">Membrane</keyword>
<protein>
    <recommendedName>
        <fullName evidence="4">BspA family leucine-rich repeat surface protein</fullName>
    </recommendedName>
</protein>
<evidence type="ECO:0008006" key="4">
    <source>
        <dbReference type="Google" id="ProtNLM"/>
    </source>
</evidence>
<reference evidence="3" key="1">
    <citation type="submission" date="2021-01" db="EMBL/GenBank/DDBJ databases">
        <authorList>
            <person name="Corre E."/>
            <person name="Pelletier E."/>
            <person name="Niang G."/>
            <person name="Scheremetjew M."/>
            <person name="Finn R."/>
            <person name="Kale V."/>
            <person name="Holt S."/>
            <person name="Cochrane G."/>
            <person name="Meng A."/>
            <person name="Brown T."/>
            <person name="Cohen L."/>
        </authorList>
    </citation>
    <scope>NUCLEOTIDE SEQUENCE</scope>
    <source>
        <strain evidence="3">308</strain>
    </source>
</reference>
<sequence length="377" mass="41871">MADRCLTTEQLNVARDAWFEDRNAAEAEYGPIGDWNFCAECSMEKLFYEKSDFNEDISGWDVGEVVNMYQMFDFAAEFNQDLSGWDVSKVTRMRKLFESATKFNQDLSEWDVSKVTSLAQMFNEGTDFNKNISEWDVSRVTEMGKMFGDAISFNQNLSEWDVSQVTKMKNMFNGASSFNNCLDWDLSNVETTDMFVGSNGSICTHSSLNPSIVSSRKPSSAPSTQLILTLDPSAGPTVLSSGPTQTPSMAPSDVLPNNPTKVPTRDLTPSPTLTLDPSGVPASNSPTAEKPKPAETGKNVFHKEEIAFTCGTAFTLLAILILRKIYTMRYLRNDTSRSVLVNDEEGPITGSAEDPVVYREIENKETTNDPLHEPLLL</sequence>
<dbReference type="NCBIfam" id="TIGR02167">
    <property type="entry name" value="Liste_lipo_26"/>
    <property type="match status" value="3"/>
</dbReference>
<dbReference type="Pfam" id="PF03382">
    <property type="entry name" value="DUF285"/>
    <property type="match status" value="1"/>
</dbReference>
<keyword evidence="2" id="KW-1133">Transmembrane helix</keyword>
<name>A0A7S1FYL3_9STRA</name>
<dbReference type="InterPro" id="IPR011889">
    <property type="entry name" value="Liste_lipo_26"/>
</dbReference>
<feature type="transmembrane region" description="Helical" evidence="2">
    <location>
        <begin position="306"/>
        <end position="322"/>
    </location>
</feature>
<evidence type="ECO:0000256" key="1">
    <source>
        <dbReference type="SAM" id="MobiDB-lite"/>
    </source>
</evidence>
<dbReference type="AlphaFoldDB" id="A0A7S1FYL3"/>
<feature type="compositionally biased region" description="Polar residues" evidence="1">
    <location>
        <begin position="238"/>
        <end position="287"/>
    </location>
</feature>
<evidence type="ECO:0000256" key="2">
    <source>
        <dbReference type="SAM" id="Phobius"/>
    </source>
</evidence>
<proteinExistence type="predicted"/>
<gene>
    <name evidence="3" type="ORF">CHYS00102_LOCUS23100</name>
</gene>